<reference evidence="2 3" key="1">
    <citation type="submission" date="2017-05" db="EMBL/GenBank/DDBJ databases">
        <authorList>
            <person name="Varghese N."/>
            <person name="Submissions S."/>
        </authorList>
    </citation>
    <scope>NUCLEOTIDE SEQUENCE [LARGE SCALE GENOMIC DNA]</scope>
    <source>
        <strain evidence="2 3">DSM 18015</strain>
    </source>
</reference>
<evidence type="ECO:0000313" key="2">
    <source>
        <dbReference type="EMBL" id="SMP92487.1"/>
    </source>
</evidence>
<name>A0ABY1R470_9FLAO</name>
<comment type="caution">
    <text evidence="2">The sequence shown here is derived from an EMBL/GenBank/DDBJ whole genome shotgun (WGS) entry which is preliminary data.</text>
</comment>
<keyword evidence="1" id="KW-0732">Signal</keyword>
<evidence type="ECO:0000256" key="1">
    <source>
        <dbReference type="SAM" id="SignalP"/>
    </source>
</evidence>
<dbReference type="Proteomes" id="UP001158050">
    <property type="component" value="Unassembled WGS sequence"/>
</dbReference>
<dbReference type="EMBL" id="FXUO01000004">
    <property type="protein sequence ID" value="SMP92487.1"/>
    <property type="molecule type" value="Genomic_DNA"/>
</dbReference>
<organism evidence="2 3">
    <name type="scientific">Epilithonimonas pallida</name>
    <dbReference type="NCBI Taxonomy" id="373671"/>
    <lineage>
        <taxon>Bacteria</taxon>
        <taxon>Pseudomonadati</taxon>
        <taxon>Bacteroidota</taxon>
        <taxon>Flavobacteriia</taxon>
        <taxon>Flavobacteriales</taxon>
        <taxon>Weeksellaceae</taxon>
        <taxon>Chryseobacterium group</taxon>
        <taxon>Epilithonimonas</taxon>
    </lineage>
</organism>
<evidence type="ECO:0000313" key="3">
    <source>
        <dbReference type="Proteomes" id="UP001158050"/>
    </source>
</evidence>
<gene>
    <name evidence="2" type="ORF">SAMN05421679_10474</name>
</gene>
<feature type="chain" id="PRO_5045503060" description="MG2 domain-containing protein" evidence="1">
    <location>
        <begin position="27"/>
        <end position="797"/>
    </location>
</feature>
<keyword evidence="3" id="KW-1185">Reference proteome</keyword>
<feature type="signal peptide" evidence="1">
    <location>
        <begin position="1"/>
        <end position="26"/>
    </location>
</feature>
<evidence type="ECO:0008006" key="4">
    <source>
        <dbReference type="Google" id="ProtNLM"/>
    </source>
</evidence>
<protein>
    <recommendedName>
        <fullName evidence="4">MG2 domain-containing protein</fullName>
    </recommendedName>
</protein>
<proteinExistence type="predicted"/>
<dbReference type="Gene3D" id="2.60.40.1930">
    <property type="match status" value="1"/>
</dbReference>
<sequence length="797" mass="90784">MLYFSKRFVCKSIFAFFLFLSLSGFSQDKAEQAIQNMDKNFPQEKVYLMFDKNSYAAGDNIWFKAFVFDGYSKSNVSTTLFVELYDSSKKLIDKKMLPLYNSEGNGNFQLADNLKENIYYVRAYTIWMTNFSEDFQFMKSFAVYNPNSPEKLIKNDNADWSVSVFPESGTFVAGIDTKIAVRLQSGGTLPKNWNGYIIDKDKPNAHLADFESFDQNVGSFFMTPQKDKQYQVVITDNNGKNQKIDLPQVAESGINLQVKSLADKIEYQIKSNNIADESGYYKIIATIGNRFVYKARIRKNSNDEVFSIPANQLINGILQFTLFDEKENVVAQRLCFIQPQKLNFLKPVVQSISKNLNPKSLNSFDIKSDSNIYDVSVAVYDQSKFNQKENILSAFWLTGDFTDTIEQPVQYFSDNRNTDALDALLISEKWKRFNWKDIISGKFPVIKNQPEKYISYNVRITSNGAPVKNTNINLMFEGDKSGSKLLTVITDNNGDLSLKNMAFYEPQKIYYQLNADNPDAVIIPKVSFVPLKKELPQSDFILVKRNPNDALTSEASLAIENSQFQKKLNEKVTDIEEVKLIAKKQSPTEKLNDELSSPMFQSASETIFDFVNDKSLATGSPDILLWLEGRVAGLQIQRDGADVDVLMRNKKVDIYLDEVKTELEILRGFNISNIAMIKVVKDDFFGGFGNSNGAILIYTKNGNTGSGEVMKSMTGLKFFILKGYDKPDFYKNIFYSNDSLKNLIDNRINLYWNPKLPLDQSAKVEFYNNDSAKQNRVIITGFDDEKQLPVFSDSILN</sequence>
<accession>A0ABY1R470</accession>